<feature type="compositionally biased region" description="Polar residues" evidence="1">
    <location>
        <begin position="62"/>
        <end position="79"/>
    </location>
</feature>
<keyword evidence="2" id="KW-0732">Signal</keyword>
<dbReference type="PATRIC" id="fig|69.6.peg.1852"/>
<accession>A0A0S2DFC3</accession>
<evidence type="ECO:0000256" key="1">
    <source>
        <dbReference type="SAM" id="MobiDB-lite"/>
    </source>
</evidence>
<feature type="signal peptide" evidence="2">
    <location>
        <begin position="1"/>
        <end position="23"/>
    </location>
</feature>
<evidence type="ECO:0000256" key="2">
    <source>
        <dbReference type="SAM" id="SignalP"/>
    </source>
</evidence>
<reference evidence="3 4" key="1">
    <citation type="submission" date="2015-11" db="EMBL/GenBank/DDBJ databases">
        <title>Genome sequences of Lysobacter enzymogenes strain C3 and Lysobacter antibioticus ATCC 29479.</title>
        <authorList>
            <person name="Kobayashi D.Y."/>
        </authorList>
    </citation>
    <scope>NUCLEOTIDE SEQUENCE [LARGE SCALE GENOMIC DNA]</scope>
    <source>
        <strain evidence="3 4">C3</strain>
    </source>
</reference>
<sequence length="79" mass="8225">MRTTLAFALLIAATATFSAPSFAREPSYQACSPPFSGPPFCQPPLSQVELSTSTGKRAATKAPTTQAPRSAPQPSTAKK</sequence>
<name>A0A0S2DFC3_LYSEN</name>
<dbReference type="EMBL" id="CP013140">
    <property type="protein sequence ID" value="ALN57233.1"/>
    <property type="molecule type" value="Genomic_DNA"/>
</dbReference>
<gene>
    <name evidence="3" type="ORF">GLE_1881</name>
</gene>
<proteinExistence type="predicted"/>
<feature type="region of interest" description="Disordered" evidence="1">
    <location>
        <begin position="42"/>
        <end position="79"/>
    </location>
</feature>
<organism evidence="3 4">
    <name type="scientific">Lysobacter enzymogenes</name>
    <dbReference type="NCBI Taxonomy" id="69"/>
    <lineage>
        <taxon>Bacteria</taxon>
        <taxon>Pseudomonadati</taxon>
        <taxon>Pseudomonadota</taxon>
        <taxon>Gammaproteobacteria</taxon>
        <taxon>Lysobacterales</taxon>
        <taxon>Lysobacteraceae</taxon>
        <taxon>Lysobacter</taxon>
    </lineage>
</organism>
<evidence type="ECO:0000313" key="3">
    <source>
        <dbReference type="EMBL" id="ALN57233.1"/>
    </source>
</evidence>
<dbReference type="STRING" id="69.GLE_1881"/>
<feature type="chain" id="PRO_5006595089" evidence="2">
    <location>
        <begin position="24"/>
        <end position="79"/>
    </location>
</feature>
<evidence type="ECO:0000313" key="4">
    <source>
        <dbReference type="Proteomes" id="UP000061569"/>
    </source>
</evidence>
<dbReference type="AlphaFoldDB" id="A0A0S2DFC3"/>
<protein>
    <submittedName>
        <fullName evidence="3">Uncharacterized protein</fullName>
    </submittedName>
</protein>
<dbReference type="Proteomes" id="UP000061569">
    <property type="component" value="Chromosome"/>
</dbReference>
<dbReference type="KEGG" id="lez:GLE_1881"/>